<dbReference type="PANTHER" id="PTHR43648">
    <property type="entry name" value="ELECTRON TRANSFER FLAVOPROTEIN BETA SUBUNIT LYSINE METHYLTRANSFERASE"/>
    <property type="match status" value="1"/>
</dbReference>
<keyword evidence="6" id="KW-0687">Ribonucleoprotein</keyword>
<evidence type="ECO:0000256" key="3">
    <source>
        <dbReference type="ARBA" id="ARBA00022603"/>
    </source>
</evidence>
<dbReference type="Pfam" id="PF06325">
    <property type="entry name" value="PrmA"/>
    <property type="match status" value="1"/>
</dbReference>
<dbReference type="Gene3D" id="3.40.50.150">
    <property type="entry name" value="Vaccinia Virus protein VP39"/>
    <property type="match status" value="1"/>
</dbReference>
<protein>
    <submittedName>
        <fullName evidence="6">Ribosomal protein L11 methyltransferase</fullName>
        <ecNumber evidence="6">2.1.1.-</ecNumber>
    </submittedName>
</protein>
<reference evidence="6" key="1">
    <citation type="submission" date="2015-10" db="EMBL/GenBank/DDBJ databases">
        <authorList>
            <person name="Gilbert D.G."/>
        </authorList>
    </citation>
    <scope>NUCLEOTIDE SEQUENCE</scope>
</reference>
<sequence length="300" mass="32179">MDYWLQISITVEQPAVQRITEAMDGLGAVAVSRQHAGGSARFDTALSDFQGWSTENVSGLFPPDADQKTICNYLHDASGGHTGINCQILADRNWERVSRDQFKPVNVEGDLWICPSWCQPPVPTAVNIIIDPGLAFGTGTHPTTALCLRQLNKIDLSEHTVLDWGCGSGILAIAALKLGALRATATDIDPKALSTTLQNGLNNEIGDQLTVETPEQIVSPMIFDIVIANILAHTLIELAPRLNSLLAADGMVLLSGVLGAQAETVCAAFGPGYTFDTVPADEWILLIGTRTTCRPIKHDV</sequence>
<keyword evidence="5" id="KW-0949">S-adenosyl-L-methionine</keyword>
<dbReference type="GO" id="GO:0032259">
    <property type="term" value="P:methylation"/>
    <property type="evidence" value="ECO:0007669"/>
    <property type="project" value="UniProtKB-KW"/>
</dbReference>
<keyword evidence="6" id="KW-0689">Ribosomal protein</keyword>
<organism evidence="6">
    <name type="scientific">hydrothermal vent metagenome</name>
    <dbReference type="NCBI Taxonomy" id="652676"/>
    <lineage>
        <taxon>unclassified sequences</taxon>
        <taxon>metagenomes</taxon>
        <taxon>ecological metagenomes</taxon>
    </lineage>
</organism>
<dbReference type="GO" id="GO:0005840">
    <property type="term" value="C:ribosome"/>
    <property type="evidence" value="ECO:0007669"/>
    <property type="project" value="UniProtKB-KW"/>
</dbReference>
<dbReference type="EMBL" id="CZRL01000097">
    <property type="protein sequence ID" value="CUS53371.1"/>
    <property type="molecule type" value="Genomic_DNA"/>
</dbReference>
<dbReference type="InterPro" id="IPR029063">
    <property type="entry name" value="SAM-dependent_MTases_sf"/>
</dbReference>
<dbReference type="InterPro" id="IPR050078">
    <property type="entry name" value="Ribosomal_L11_MeTrfase_PrmA"/>
</dbReference>
<keyword evidence="2" id="KW-0963">Cytoplasm</keyword>
<dbReference type="SUPFAM" id="SSF53335">
    <property type="entry name" value="S-adenosyl-L-methionine-dependent methyltransferases"/>
    <property type="match status" value="1"/>
</dbReference>
<evidence type="ECO:0000256" key="4">
    <source>
        <dbReference type="ARBA" id="ARBA00022679"/>
    </source>
</evidence>
<dbReference type="NCBIfam" id="TIGR00406">
    <property type="entry name" value="prmA"/>
    <property type="match status" value="1"/>
</dbReference>
<dbReference type="GO" id="GO:0005829">
    <property type="term" value="C:cytosol"/>
    <property type="evidence" value="ECO:0007669"/>
    <property type="project" value="TreeGrafter"/>
</dbReference>
<keyword evidence="3 6" id="KW-0489">Methyltransferase</keyword>
<dbReference type="AlphaFoldDB" id="A0A160TTJ4"/>
<dbReference type="GO" id="GO:0016279">
    <property type="term" value="F:protein-lysine N-methyltransferase activity"/>
    <property type="evidence" value="ECO:0007669"/>
    <property type="project" value="TreeGrafter"/>
</dbReference>
<name>A0A160TTJ4_9ZZZZ</name>
<evidence type="ECO:0000256" key="2">
    <source>
        <dbReference type="ARBA" id="ARBA00022490"/>
    </source>
</evidence>
<proteinExistence type="inferred from homology"/>
<dbReference type="PANTHER" id="PTHR43648:SF1">
    <property type="entry name" value="ELECTRON TRANSFER FLAVOPROTEIN BETA SUBUNIT LYSINE METHYLTRANSFERASE"/>
    <property type="match status" value="1"/>
</dbReference>
<dbReference type="InterPro" id="IPR004498">
    <property type="entry name" value="Ribosomal_PrmA_MeTrfase"/>
</dbReference>
<dbReference type="CDD" id="cd02440">
    <property type="entry name" value="AdoMet_MTases"/>
    <property type="match status" value="1"/>
</dbReference>
<evidence type="ECO:0000313" key="6">
    <source>
        <dbReference type="EMBL" id="CUS53371.1"/>
    </source>
</evidence>
<keyword evidence="4 6" id="KW-0808">Transferase</keyword>
<comment type="similarity">
    <text evidence="1">Belongs to the methyltransferase superfamily. PrmA family.</text>
</comment>
<dbReference type="HAMAP" id="MF_00735">
    <property type="entry name" value="Methyltr_PrmA"/>
    <property type="match status" value="1"/>
</dbReference>
<dbReference type="EC" id="2.1.1.-" evidence="6"/>
<accession>A0A160TTJ4</accession>
<gene>
    <name evidence="6" type="ORF">MGWOODY_XGa1398</name>
</gene>
<evidence type="ECO:0000256" key="1">
    <source>
        <dbReference type="ARBA" id="ARBA00009741"/>
    </source>
</evidence>
<dbReference type="PIRSF" id="PIRSF000401">
    <property type="entry name" value="RPL11_MTase"/>
    <property type="match status" value="1"/>
</dbReference>
<evidence type="ECO:0000256" key="5">
    <source>
        <dbReference type="ARBA" id="ARBA00022691"/>
    </source>
</evidence>